<dbReference type="PANTHER" id="PTHR10256:SF0">
    <property type="entry name" value="INACTIVE SELENIDE, WATER DIKINASE-LIKE PROTEIN-RELATED"/>
    <property type="match status" value="1"/>
</dbReference>
<evidence type="ECO:0000313" key="9">
    <source>
        <dbReference type="Proteomes" id="UP000265716"/>
    </source>
</evidence>
<dbReference type="Proteomes" id="UP000265716">
    <property type="component" value="Unassembled WGS sequence"/>
</dbReference>
<protein>
    <recommendedName>
        <fullName evidence="10">Selenide, water dikinase</fullName>
    </recommendedName>
</protein>
<evidence type="ECO:0000256" key="2">
    <source>
        <dbReference type="ARBA" id="ARBA00022741"/>
    </source>
</evidence>
<feature type="domain" description="PurM-like N-terminal" evidence="6">
    <location>
        <begin position="5"/>
        <end position="113"/>
    </location>
</feature>
<proteinExistence type="predicted"/>
<evidence type="ECO:0000256" key="3">
    <source>
        <dbReference type="ARBA" id="ARBA00022777"/>
    </source>
</evidence>
<dbReference type="Pfam" id="PF02769">
    <property type="entry name" value="AIRS_C"/>
    <property type="match status" value="1"/>
</dbReference>
<dbReference type="PANTHER" id="PTHR10256">
    <property type="entry name" value="SELENIDE, WATER DIKINASE"/>
    <property type="match status" value="1"/>
</dbReference>
<dbReference type="InterPro" id="IPR036921">
    <property type="entry name" value="PurM-like_N_sf"/>
</dbReference>
<evidence type="ECO:0000259" key="6">
    <source>
        <dbReference type="Pfam" id="PF00586"/>
    </source>
</evidence>
<dbReference type="EMBL" id="QUTC01005185">
    <property type="protein sequence ID" value="RHY59744.1"/>
    <property type="molecule type" value="Genomic_DNA"/>
</dbReference>
<comment type="caution">
    <text evidence="8">The sequence shown here is derived from an EMBL/GenBank/DDBJ whole genome shotgun (WGS) entry which is preliminary data.</text>
</comment>
<dbReference type="Gene3D" id="3.90.650.10">
    <property type="entry name" value="PurM-like C-terminal domain"/>
    <property type="match status" value="1"/>
</dbReference>
<evidence type="ECO:0000256" key="4">
    <source>
        <dbReference type="ARBA" id="ARBA00022840"/>
    </source>
</evidence>
<evidence type="ECO:0000256" key="5">
    <source>
        <dbReference type="ARBA" id="ARBA00023266"/>
    </source>
</evidence>
<dbReference type="VEuPathDB" id="FungiDB:H257_00363"/>
<dbReference type="GO" id="GO:0016260">
    <property type="term" value="P:selenocysteine biosynthetic process"/>
    <property type="evidence" value="ECO:0007669"/>
    <property type="project" value="TreeGrafter"/>
</dbReference>
<keyword evidence="5" id="KW-0711">Selenium</keyword>
<dbReference type="InterPro" id="IPR010918">
    <property type="entry name" value="PurM-like_C_dom"/>
</dbReference>
<dbReference type="GO" id="GO:0005524">
    <property type="term" value="F:ATP binding"/>
    <property type="evidence" value="ECO:0007669"/>
    <property type="project" value="UniProtKB-KW"/>
</dbReference>
<dbReference type="NCBIfam" id="TIGR00476">
    <property type="entry name" value="selD"/>
    <property type="match status" value="1"/>
</dbReference>
<name>A0A397D6N0_APHAT</name>
<dbReference type="GO" id="GO:0004756">
    <property type="term" value="F:selenide, water dikinase activity"/>
    <property type="evidence" value="ECO:0007669"/>
    <property type="project" value="TreeGrafter"/>
</dbReference>
<dbReference type="Pfam" id="PF00586">
    <property type="entry name" value="AIRS"/>
    <property type="match status" value="1"/>
</dbReference>
<dbReference type="GO" id="GO:0005737">
    <property type="term" value="C:cytoplasm"/>
    <property type="evidence" value="ECO:0007669"/>
    <property type="project" value="TreeGrafter"/>
</dbReference>
<feature type="domain" description="PurM-like C-terminal" evidence="7">
    <location>
        <begin position="130"/>
        <end position="301"/>
    </location>
</feature>
<keyword evidence="2" id="KW-0547">Nucleotide-binding</keyword>
<dbReference type="Gene3D" id="3.30.1330.10">
    <property type="entry name" value="PurM-like, N-terminal domain"/>
    <property type="match status" value="1"/>
</dbReference>
<keyword evidence="4" id="KW-0067">ATP-binding</keyword>
<dbReference type="SUPFAM" id="SSF55326">
    <property type="entry name" value="PurM N-terminal domain-like"/>
    <property type="match status" value="1"/>
</dbReference>
<sequence length="312" mass="34179">TPGMDSSVVKIKNPMLTDMYQVSTTDFFYPLVQDPYGRIACANVLSDLYAMGVTEVDTMLMILGVSRLMTDIERDVVTTQLIHGFNDLAREAGTNVTGGQTVMNPWPIVGGVAMSVRHESQIIRPENANPGDVLVLTKPLGTQLAVNALQMKDQPHRWQKVQHFLTREAADVAFAKASESMERLNINAAKLMHKVHEKKPTSATDVTGFGILGHAANLAASQKAAVDLELHTLPIIKDMLEINAAFNNNWRLPQGYSSETSGGLLVTLPHQNAQAYMRELEALDGQPSWLVGRVVQGSNQARIVPDVRFVPV</sequence>
<evidence type="ECO:0008006" key="10">
    <source>
        <dbReference type="Google" id="ProtNLM"/>
    </source>
</evidence>
<feature type="non-terminal residue" evidence="8">
    <location>
        <position position="1"/>
    </location>
</feature>
<keyword evidence="3" id="KW-0418">Kinase</keyword>
<dbReference type="InterPro" id="IPR036676">
    <property type="entry name" value="PurM-like_C_sf"/>
</dbReference>
<dbReference type="SUPFAM" id="SSF56042">
    <property type="entry name" value="PurM C-terminal domain-like"/>
    <property type="match status" value="1"/>
</dbReference>
<evidence type="ECO:0000259" key="7">
    <source>
        <dbReference type="Pfam" id="PF02769"/>
    </source>
</evidence>
<reference evidence="8 9" key="1">
    <citation type="submission" date="2018-08" db="EMBL/GenBank/DDBJ databases">
        <title>Aphanomyces genome sequencing and annotation.</title>
        <authorList>
            <person name="Minardi D."/>
            <person name="Oidtmann B."/>
            <person name="Van Der Giezen M."/>
            <person name="Studholme D.J."/>
        </authorList>
    </citation>
    <scope>NUCLEOTIDE SEQUENCE [LARGE SCALE GENOMIC DNA]</scope>
    <source>
        <strain evidence="8 9">SA</strain>
    </source>
</reference>
<dbReference type="AlphaFoldDB" id="A0A397D6N0"/>
<evidence type="ECO:0000256" key="1">
    <source>
        <dbReference type="ARBA" id="ARBA00022679"/>
    </source>
</evidence>
<organism evidence="8 9">
    <name type="scientific">Aphanomyces astaci</name>
    <name type="common">Crayfish plague agent</name>
    <dbReference type="NCBI Taxonomy" id="112090"/>
    <lineage>
        <taxon>Eukaryota</taxon>
        <taxon>Sar</taxon>
        <taxon>Stramenopiles</taxon>
        <taxon>Oomycota</taxon>
        <taxon>Saprolegniomycetes</taxon>
        <taxon>Saprolegniales</taxon>
        <taxon>Verrucalvaceae</taxon>
        <taxon>Aphanomyces</taxon>
    </lineage>
</organism>
<gene>
    <name evidence="8" type="ORF">DYB38_000464</name>
</gene>
<dbReference type="FunFam" id="3.90.650.10:FF:000010">
    <property type="entry name" value="Selenide, water dikinase"/>
    <property type="match status" value="1"/>
</dbReference>
<accession>A0A397D6N0</accession>
<dbReference type="InterPro" id="IPR016188">
    <property type="entry name" value="PurM-like_N"/>
</dbReference>
<evidence type="ECO:0000313" key="8">
    <source>
        <dbReference type="EMBL" id="RHY59744.1"/>
    </source>
</evidence>
<keyword evidence="1" id="KW-0808">Transferase</keyword>
<dbReference type="PIRSF" id="PIRSF036407">
    <property type="entry name" value="Selenphspht_syn"/>
    <property type="match status" value="1"/>
</dbReference>
<dbReference type="InterPro" id="IPR004536">
    <property type="entry name" value="SPS/SelD"/>
</dbReference>